<evidence type="ECO:0000313" key="3">
    <source>
        <dbReference type="Proteomes" id="UP001165740"/>
    </source>
</evidence>
<dbReference type="InterPro" id="IPR013151">
    <property type="entry name" value="Immunoglobulin_dom"/>
</dbReference>
<feature type="domain" description="Ig-like" evidence="2">
    <location>
        <begin position="108"/>
        <end position="211"/>
    </location>
</feature>
<dbReference type="GeneID" id="106062778"/>
<dbReference type="SMART" id="SM00409">
    <property type="entry name" value="IG"/>
    <property type="match status" value="2"/>
</dbReference>
<dbReference type="Pfam" id="PF00047">
    <property type="entry name" value="ig"/>
    <property type="match status" value="1"/>
</dbReference>
<reference evidence="4 5" key="1">
    <citation type="submission" date="2025-04" db="UniProtKB">
        <authorList>
            <consortium name="RefSeq"/>
        </authorList>
    </citation>
    <scope>IDENTIFICATION</scope>
</reference>
<dbReference type="Proteomes" id="UP001165740">
    <property type="component" value="Chromosome 1"/>
</dbReference>
<dbReference type="CDD" id="cd00096">
    <property type="entry name" value="Ig"/>
    <property type="match status" value="2"/>
</dbReference>
<evidence type="ECO:0000259" key="2">
    <source>
        <dbReference type="PROSITE" id="PS50835"/>
    </source>
</evidence>
<dbReference type="InterPro" id="IPR013783">
    <property type="entry name" value="Ig-like_fold"/>
</dbReference>
<name>A0A9W3AQB2_BIOGL</name>
<dbReference type="OrthoDB" id="10012075at2759"/>
<evidence type="ECO:0000256" key="1">
    <source>
        <dbReference type="SAM" id="MobiDB-lite"/>
    </source>
</evidence>
<keyword evidence="3" id="KW-1185">Reference proteome</keyword>
<protein>
    <submittedName>
        <fullName evidence="4 5">Zwei Ig domain protein zig-8-like isoform X1</fullName>
    </submittedName>
</protein>
<evidence type="ECO:0000313" key="4">
    <source>
        <dbReference type="RefSeq" id="XP_055889422.1"/>
    </source>
</evidence>
<sequence length="361" mass="40505">MSARDDLRRQHPSTSYSGPRRDKLVCRGCTGQGAELHLTTAAQDIPLHRLDYNSDINRQADYNPSGQSTRRVIVHPEGSLHYFLIHILLLMVNQLFKVEAMEPVYPVPVFLPWPVNVTARPGERAVLPCAVHYLGTKQVTWRKLGENHFLSVGDQTWVKDPNLQLHYNEITADVTEWNLVIRNATEEHSGTYECRISDSKQLIRYVDLNVTGIPVAETATIPPIAVSGKNYVDRGQAIHLFCNTTGPIGAHLKIDWFKDGDRIDYRSYRQVVITNYNLVEKNVLVSELLIDRSQETDTGTYICRSASGHIESIKVTVLLAADTNNVKRGYASNRESSSAASRQCLQHIVLIAVFLSSSLVS</sequence>
<dbReference type="InterPro" id="IPR003598">
    <property type="entry name" value="Ig_sub2"/>
</dbReference>
<organism evidence="3 5">
    <name type="scientific">Biomphalaria glabrata</name>
    <name type="common">Bloodfluke planorb</name>
    <name type="synonym">Freshwater snail</name>
    <dbReference type="NCBI Taxonomy" id="6526"/>
    <lineage>
        <taxon>Eukaryota</taxon>
        <taxon>Metazoa</taxon>
        <taxon>Spiralia</taxon>
        <taxon>Lophotrochozoa</taxon>
        <taxon>Mollusca</taxon>
        <taxon>Gastropoda</taxon>
        <taxon>Heterobranchia</taxon>
        <taxon>Euthyneura</taxon>
        <taxon>Panpulmonata</taxon>
        <taxon>Hygrophila</taxon>
        <taxon>Lymnaeoidea</taxon>
        <taxon>Planorbidae</taxon>
        <taxon>Biomphalaria</taxon>
    </lineage>
</organism>
<dbReference type="InterPro" id="IPR003599">
    <property type="entry name" value="Ig_sub"/>
</dbReference>
<gene>
    <name evidence="4 5" type="primary">LOC106062778</name>
</gene>
<dbReference type="Gene3D" id="2.60.40.10">
    <property type="entry name" value="Immunoglobulins"/>
    <property type="match status" value="2"/>
</dbReference>
<dbReference type="SUPFAM" id="SSF48726">
    <property type="entry name" value="Immunoglobulin"/>
    <property type="match status" value="2"/>
</dbReference>
<dbReference type="PANTHER" id="PTHR23279:SF36">
    <property type="entry name" value="DEFECTIVE PROBOSCIS EXTENSION RESPONSE 9, ISOFORM A"/>
    <property type="match status" value="1"/>
</dbReference>
<dbReference type="InterPro" id="IPR037448">
    <property type="entry name" value="Zig-8"/>
</dbReference>
<dbReference type="InterPro" id="IPR036179">
    <property type="entry name" value="Ig-like_dom_sf"/>
</dbReference>
<dbReference type="PROSITE" id="PS50835">
    <property type="entry name" value="IG_LIKE"/>
    <property type="match status" value="2"/>
</dbReference>
<dbReference type="RefSeq" id="XP_055889424.1">
    <property type="nucleotide sequence ID" value="XM_056033449.1"/>
</dbReference>
<dbReference type="SMART" id="SM00408">
    <property type="entry name" value="IGc2"/>
    <property type="match status" value="2"/>
</dbReference>
<evidence type="ECO:0000313" key="5">
    <source>
        <dbReference type="RefSeq" id="XP_055889424.1"/>
    </source>
</evidence>
<dbReference type="OMA" id="WPFAGHT"/>
<feature type="domain" description="Ig-like" evidence="2">
    <location>
        <begin position="222"/>
        <end position="316"/>
    </location>
</feature>
<dbReference type="GO" id="GO:0050808">
    <property type="term" value="P:synapse organization"/>
    <property type="evidence" value="ECO:0007669"/>
    <property type="project" value="TreeGrafter"/>
</dbReference>
<dbReference type="AlphaFoldDB" id="A0A9W3AQB2"/>
<accession>A0A9W3AQB2</accession>
<dbReference type="PANTHER" id="PTHR23279">
    <property type="entry name" value="DEFECTIVE PROBOSCIS EXTENSION RESPONSE DPR -RELATED"/>
    <property type="match status" value="1"/>
</dbReference>
<feature type="region of interest" description="Disordered" evidence="1">
    <location>
        <begin position="1"/>
        <end position="21"/>
    </location>
</feature>
<dbReference type="Pfam" id="PF13927">
    <property type="entry name" value="Ig_3"/>
    <property type="match status" value="1"/>
</dbReference>
<proteinExistence type="predicted"/>
<dbReference type="InterPro" id="IPR007110">
    <property type="entry name" value="Ig-like_dom"/>
</dbReference>
<dbReference type="GO" id="GO:0032589">
    <property type="term" value="C:neuron projection membrane"/>
    <property type="evidence" value="ECO:0007669"/>
    <property type="project" value="TreeGrafter"/>
</dbReference>
<dbReference type="RefSeq" id="XP_055889422.1">
    <property type="nucleotide sequence ID" value="XM_056033447.1"/>
</dbReference>